<accession>A0ABD3HA85</accession>
<keyword evidence="1" id="KW-0472">Membrane</keyword>
<keyword evidence="3" id="KW-1185">Reference proteome</keyword>
<feature type="transmembrane region" description="Helical" evidence="1">
    <location>
        <begin position="123"/>
        <end position="144"/>
    </location>
</feature>
<sequence>MVPAPESGEGTGAEAGAIVSRARAPLLSKLRTTRNTKRTGTILLLIPILKSTRITAASIPCSQWTQSAPVESCESTNRVQPLAAVVFKTTVAAGGWPAATRLVSRGLFEGSLRGVKQQSSGSVSTMAVSSMPLLFVLLVVILSIDSRGVLAQETIASASAPAPGPDSGVGTVLPGLLIPALMALVSLLFGRQ</sequence>
<feature type="transmembrane region" description="Helical" evidence="1">
    <location>
        <begin position="171"/>
        <end position="190"/>
    </location>
</feature>
<dbReference type="Proteomes" id="UP001633002">
    <property type="component" value="Unassembled WGS sequence"/>
</dbReference>
<keyword evidence="1" id="KW-1133">Transmembrane helix</keyword>
<gene>
    <name evidence="2" type="ORF">R1sor_013479</name>
</gene>
<evidence type="ECO:0000313" key="2">
    <source>
        <dbReference type="EMBL" id="KAL3687170.1"/>
    </source>
</evidence>
<evidence type="ECO:0000256" key="1">
    <source>
        <dbReference type="SAM" id="Phobius"/>
    </source>
</evidence>
<dbReference type="AlphaFoldDB" id="A0ABD3HA85"/>
<evidence type="ECO:0000313" key="3">
    <source>
        <dbReference type="Proteomes" id="UP001633002"/>
    </source>
</evidence>
<comment type="caution">
    <text evidence="2">The sequence shown here is derived from an EMBL/GenBank/DDBJ whole genome shotgun (WGS) entry which is preliminary data.</text>
</comment>
<reference evidence="2 3" key="1">
    <citation type="submission" date="2024-09" db="EMBL/GenBank/DDBJ databases">
        <title>Chromosome-scale assembly of Riccia sorocarpa.</title>
        <authorList>
            <person name="Paukszto L."/>
        </authorList>
    </citation>
    <scope>NUCLEOTIDE SEQUENCE [LARGE SCALE GENOMIC DNA]</scope>
    <source>
        <strain evidence="2">LP-2024</strain>
        <tissue evidence="2">Aerial parts of the thallus</tissue>
    </source>
</reference>
<keyword evidence="1" id="KW-0812">Transmembrane</keyword>
<organism evidence="2 3">
    <name type="scientific">Riccia sorocarpa</name>
    <dbReference type="NCBI Taxonomy" id="122646"/>
    <lineage>
        <taxon>Eukaryota</taxon>
        <taxon>Viridiplantae</taxon>
        <taxon>Streptophyta</taxon>
        <taxon>Embryophyta</taxon>
        <taxon>Marchantiophyta</taxon>
        <taxon>Marchantiopsida</taxon>
        <taxon>Marchantiidae</taxon>
        <taxon>Marchantiales</taxon>
        <taxon>Ricciaceae</taxon>
        <taxon>Riccia</taxon>
    </lineage>
</organism>
<dbReference type="EMBL" id="JBJQOH010000004">
    <property type="protein sequence ID" value="KAL3687170.1"/>
    <property type="molecule type" value="Genomic_DNA"/>
</dbReference>
<proteinExistence type="predicted"/>
<name>A0ABD3HA85_9MARC</name>
<protein>
    <submittedName>
        <fullName evidence="2">Uncharacterized protein</fullName>
    </submittedName>
</protein>